<dbReference type="AlphaFoldDB" id="A0A0L0S633"/>
<evidence type="ECO:0000256" key="5">
    <source>
        <dbReference type="ARBA" id="ARBA00022664"/>
    </source>
</evidence>
<protein>
    <recommendedName>
        <fullName evidence="9">U4/U6.U5 small nuclear ribonucleoprotein 27kDa protein domain-containing protein</fullName>
    </recommendedName>
</protein>
<dbReference type="GO" id="GO:0071011">
    <property type="term" value="C:precatalytic spliceosome"/>
    <property type="evidence" value="ECO:0007669"/>
    <property type="project" value="TreeGrafter"/>
</dbReference>
<keyword evidence="6" id="KW-0508">mRNA splicing</keyword>
<proteinExistence type="inferred from homology"/>
<feature type="compositionally biased region" description="Basic and acidic residues" evidence="8">
    <location>
        <begin position="59"/>
        <end position="125"/>
    </location>
</feature>
<evidence type="ECO:0000313" key="10">
    <source>
        <dbReference type="EMBL" id="KNE57876.1"/>
    </source>
</evidence>
<feature type="region of interest" description="Disordered" evidence="8">
    <location>
        <begin position="1"/>
        <end position="149"/>
    </location>
</feature>
<keyword evidence="11" id="KW-1185">Reference proteome</keyword>
<sequence length="204" mass="24330">MDYRRRDRRSAPAPPPSRSSRDYGRSSRDRDYPPRRTDDYDRARPSSSAADDGAPQYDEFGRVIDRAEVIRRARELERERRERRERSRSRNRERDRRGRDRSRSPRRQRDDEAKDENGAKEKKVEEEETKAAVTEPAAPEVPENMEELDQEEQMRRLMGFGGFETTKEKKHADVSEARVQNPREYRQYMNRKGGFNRPLSPKRM</sequence>
<dbReference type="Pfam" id="PF08648">
    <property type="entry name" value="SNRNP27"/>
    <property type="match status" value="1"/>
</dbReference>
<dbReference type="STRING" id="578462.A0A0L0S633"/>
<dbReference type="VEuPathDB" id="FungiDB:AMAG_04721"/>
<dbReference type="GO" id="GO:0008380">
    <property type="term" value="P:RNA splicing"/>
    <property type="evidence" value="ECO:0007669"/>
    <property type="project" value="UniProtKB-KW"/>
</dbReference>
<evidence type="ECO:0000256" key="8">
    <source>
        <dbReference type="SAM" id="MobiDB-lite"/>
    </source>
</evidence>
<evidence type="ECO:0000256" key="3">
    <source>
        <dbReference type="ARBA" id="ARBA00008218"/>
    </source>
</evidence>
<gene>
    <name evidence="10" type="ORF">AMAG_04721</name>
</gene>
<comment type="similarity">
    <text evidence="3">Belongs to the SNUT3 family.</text>
</comment>
<organism evidence="10 11">
    <name type="scientific">Allomyces macrogynus (strain ATCC 38327)</name>
    <name type="common">Allomyces javanicus var. macrogynus</name>
    <dbReference type="NCBI Taxonomy" id="578462"/>
    <lineage>
        <taxon>Eukaryota</taxon>
        <taxon>Fungi</taxon>
        <taxon>Fungi incertae sedis</taxon>
        <taxon>Blastocladiomycota</taxon>
        <taxon>Blastocladiomycetes</taxon>
        <taxon>Blastocladiales</taxon>
        <taxon>Blastocladiaceae</taxon>
        <taxon>Allomyces</taxon>
    </lineage>
</organism>
<dbReference type="Proteomes" id="UP000054350">
    <property type="component" value="Unassembled WGS sequence"/>
</dbReference>
<comment type="subunit">
    <text evidence="4">Part of a tri-snRNP complex.</text>
</comment>
<accession>A0A0L0S633</accession>
<keyword evidence="7" id="KW-0539">Nucleus</keyword>
<dbReference type="PANTHER" id="PTHR31077">
    <property type="entry name" value="U4/U6.U5 SMALL NUCLEAR RIBONUCLEOPROTEIN 27 KDA PROTEIN"/>
    <property type="match status" value="1"/>
</dbReference>
<feature type="compositionally biased region" description="Basic and acidic residues" evidence="8">
    <location>
        <begin position="19"/>
        <end position="44"/>
    </location>
</feature>
<evidence type="ECO:0000313" key="11">
    <source>
        <dbReference type="Proteomes" id="UP000054350"/>
    </source>
</evidence>
<dbReference type="GO" id="GO:0006397">
    <property type="term" value="P:mRNA processing"/>
    <property type="evidence" value="ECO:0007669"/>
    <property type="project" value="UniProtKB-KW"/>
</dbReference>
<comment type="subcellular location">
    <subcellularLocation>
        <location evidence="2">Nucleus</location>
    </subcellularLocation>
</comment>
<keyword evidence="5" id="KW-0507">mRNA processing</keyword>
<evidence type="ECO:0000256" key="1">
    <source>
        <dbReference type="ARBA" id="ARBA00003632"/>
    </source>
</evidence>
<reference evidence="11" key="2">
    <citation type="submission" date="2009-11" db="EMBL/GenBank/DDBJ databases">
        <title>The Genome Sequence of Allomyces macrogynus strain ATCC 38327.</title>
        <authorList>
            <consortium name="The Broad Institute Genome Sequencing Platform"/>
            <person name="Russ C."/>
            <person name="Cuomo C."/>
            <person name="Shea T."/>
            <person name="Young S.K."/>
            <person name="Zeng Q."/>
            <person name="Koehrsen M."/>
            <person name="Haas B."/>
            <person name="Borodovsky M."/>
            <person name="Guigo R."/>
            <person name="Alvarado L."/>
            <person name="Berlin A."/>
            <person name="Borenstein D."/>
            <person name="Chen Z."/>
            <person name="Engels R."/>
            <person name="Freedman E."/>
            <person name="Gellesch M."/>
            <person name="Goldberg J."/>
            <person name="Griggs A."/>
            <person name="Gujja S."/>
            <person name="Heiman D."/>
            <person name="Hepburn T."/>
            <person name="Howarth C."/>
            <person name="Jen D."/>
            <person name="Larson L."/>
            <person name="Lewis B."/>
            <person name="Mehta T."/>
            <person name="Park D."/>
            <person name="Pearson M."/>
            <person name="Roberts A."/>
            <person name="Saif S."/>
            <person name="Shenoy N."/>
            <person name="Sisk P."/>
            <person name="Stolte C."/>
            <person name="Sykes S."/>
            <person name="Walk T."/>
            <person name="White J."/>
            <person name="Yandava C."/>
            <person name="Burger G."/>
            <person name="Gray M.W."/>
            <person name="Holland P.W.H."/>
            <person name="King N."/>
            <person name="Lang F.B.F."/>
            <person name="Roger A.J."/>
            <person name="Ruiz-Trillo I."/>
            <person name="Lander E."/>
            <person name="Nusbaum C."/>
        </authorList>
    </citation>
    <scope>NUCLEOTIDE SEQUENCE [LARGE SCALE GENOMIC DNA]</scope>
    <source>
        <strain evidence="11">ATCC 38327</strain>
    </source>
</reference>
<name>A0A0L0S633_ALLM3</name>
<feature type="compositionally biased region" description="Basic and acidic residues" evidence="8">
    <location>
        <begin position="165"/>
        <end position="186"/>
    </location>
</feature>
<evidence type="ECO:0000259" key="9">
    <source>
        <dbReference type="Pfam" id="PF08648"/>
    </source>
</evidence>
<evidence type="ECO:0000256" key="7">
    <source>
        <dbReference type="ARBA" id="ARBA00023242"/>
    </source>
</evidence>
<dbReference type="InterPro" id="IPR013957">
    <property type="entry name" value="SNRNP27"/>
</dbReference>
<dbReference type="PANTHER" id="PTHR31077:SF1">
    <property type="entry name" value="U4_U6.U5 SMALL NUCLEAR RIBONUCLEOPROTEIN 27 KDA PROTEIN"/>
    <property type="match status" value="1"/>
</dbReference>
<reference evidence="10 11" key="1">
    <citation type="submission" date="2009-11" db="EMBL/GenBank/DDBJ databases">
        <title>Annotation of Allomyces macrogynus ATCC 38327.</title>
        <authorList>
            <consortium name="The Broad Institute Genome Sequencing Platform"/>
            <person name="Russ C."/>
            <person name="Cuomo C."/>
            <person name="Burger G."/>
            <person name="Gray M.W."/>
            <person name="Holland P.W.H."/>
            <person name="King N."/>
            <person name="Lang F.B.F."/>
            <person name="Roger A.J."/>
            <person name="Ruiz-Trillo I."/>
            <person name="Young S.K."/>
            <person name="Zeng Q."/>
            <person name="Gargeya S."/>
            <person name="Fitzgerald M."/>
            <person name="Haas B."/>
            <person name="Abouelleil A."/>
            <person name="Alvarado L."/>
            <person name="Arachchi H.M."/>
            <person name="Berlin A."/>
            <person name="Chapman S.B."/>
            <person name="Gearin G."/>
            <person name="Goldberg J."/>
            <person name="Griggs A."/>
            <person name="Gujja S."/>
            <person name="Hansen M."/>
            <person name="Heiman D."/>
            <person name="Howarth C."/>
            <person name="Larimer J."/>
            <person name="Lui A."/>
            <person name="MacDonald P.J.P."/>
            <person name="McCowen C."/>
            <person name="Montmayeur A."/>
            <person name="Murphy C."/>
            <person name="Neiman D."/>
            <person name="Pearson M."/>
            <person name="Priest M."/>
            <person name="Roberts A."/>
            <person name="Saif S."/>
            <person name="Shea T."/>
            <person name="Sisk P."/>
            <person name="Stolte C."/>
            <person name="Sykes S."/>
            <person name="Wortman J."/>
            <person name="Nusbaum C."/>
            <person name="Birren B."/>
        </authorList>
    </citation>
    <scope>NUCLEOTIDE SEQUENCE [LARGE SCALE GENOMIC DNA]</scope>
    <source>
        <strain evidence="10 11">ATCC 38327</strain>
    </source>
</reference>
<dbReference type="eggNOG" id="KOG3263">
    <property type="taxonomic scope" value="Eukaryota"/>
</dbReference>
<dbReference type="OMA" id="VDSSTMW"/>
<feature type="region of interest" description="Disordered" evidence="8">
    <location>
        <begin position="163"/>
        <end position="204"/>
    </location>
</feature>
<comment type="function">
    <text evidence="1">May play a role in mRNA splicing.</text>
</comment>
<feature type="compositionally biased region" description="Low complexity" evidence="8">
    <location>
        <begin position="131"/>
        <end position="142"/>
    </location>
</feature>
<feature type="domain" description="U4/U6.U5 small nuclear ribonucleoprotein 27kDa protein" evidence="9">
    <location>
        <begin position="149"/>
        <end position="201"/>
    </location>
</feature>
<dbReference type="OrthoDB" id="21368at2759"/>
<dbReference type="EMBL" id="GG745332">
    <property type="protein sequence ID" value="KNE57876.1"/>
    <property type="molecule type" value="Genomic_DNA"/>
</dbReference>
<evidence type="ECO:0000256" key="4">
    <source>
        <dbReference type="ARBA" id="ARBA00011825"/>
    </source>
</evidence>
<evidence type="ECO:0000256" key="2">
    <source>
        <dbReference type="ARBA" id="ARBA00004123"/>
    </source>
</evidence>
<evidence type="ECO:0000256" key="6">
    <source>
        <dbReference type="ARBA" id="ARBA00023187"/>
    </source>
</evidence>